<dbReference type="Gene3D" id="6.10.280.10">
    <property type="entry name" value="Mediator complex, subunit Med21"/>
    <property type="match status" value="1"/>
</dbReference>
<evidence type="ECO:0000256" key="1">
    <source>
        <dbReference type="ARBA" id="ARBA00004123"/>
    </source>
</evidence>
<dbReference type="EMBL" id="QNGE01001710">
    <property type="protein sequence ID" value="KAA3676995.1"/>
    <property type="molecule type" value="Genomic_DNA"/>
</dbReference>
<dbReference type="AlphaFoldDB" id="A0A5J4NMX7"/>
<dbReference type="PANTHER" id="PTHR13381:SF0">
    <property type="entry name" value="MEDIATOR OF RNA POLYMERASE II TRANSCRIPTION SUBUNIT 21"/>
    <property type="match status" value="1"/>
</dbReference>
<sequence length="412" mass="46968">MWFDYRNYPNYLTDVVFVLFSCMADRLTELQDAINLQAENLCNAIGVIQQVAQPSFFSDFNWASRAAKPEYQAFLQGQPPDDIGRNFAVVIAATARQLDALIGSLPEEEASTELQRSAVQRLIEDYRAEGWKLARVTARLDSRLTEVRRFLTAIAQTQLTTQSLESEVLMHHTPVDTSTENSMEIDNMATDDVHQQTDFLDHSPSENWISNLLIVFFVILGFRVAHALNIVNRLHNFFLYLGAISTAAGRQRRATRLRLAAELMEMRVELKKLNMVNNFARYSRTERQIKSLARQIAQLSQDTVEKSLFRTVGIRASLFLLESLLTGWLIARSPSRTVSGFMIEDAHLRGSYFVPVLYVLQYIPAKLAMMFWVGFCHYAIKPLTSWCQQLSANSRQPSLVDPLIDTQTEIID</sequence>
<protein>
    <recommendedName>
        <fullName evidence="6">Mediator of RNA polymerase II transcription subunit 21</fullName>
    </recommendedName>
</protein>
<dbReference type="InterPro" id="IPR028945">
    <property type="entry name" value="Get1"/>
</dbReference>
<proteinExistence type="inferred from homology"/>
<evidence type="ECO:0000313" key="8">
    <source>
        <dbReference type="Proteomes" id="UP000324629"/>
    </source>
</evidence>
<keyword evidence="4 6" id="KW-0804">Transcription</keyword>
<comment type="similarity">
    <text evidence="6">Belongs to the Mediator complex subunit 21 family.</text>
</comment>
<comment type="subunit">
    <text evidence="6">Component of the Mediator complex.</text>
</comment>
<dbReference type="SUPFAM" id="SSF140718">
    <property type="entry name" value="Mediator hinge subcomplex-like"/>
    <property type="match status" value="1"/>
</dbReference>
<evidence type="ECO:0000256" key="4">
    <source>
        <dbReference type="ARBA" id="ARBA00023163"/>
    </source>
</evidence>
<keyword evidence="2 6" id="KW-0805">Transcription regulation</keyword>
<gene>
    <name evidence="7" type="ORF">DEA37_0005852</name>
</gene>
<dbReference type="PANTHER" id="PTHR13381">
    <property type="entry name" value="RNA POLYMERASE II HOLOENZYME COMPONENT SRB7"/>
    <property type="match status" value="1"/>
</dbReference>
<accession>A0A5J4NMX7</accession>
<keyword evidence="3 6" id="KW-0010">Activator</keyword>
<dbReference type="Proteomes" id="UP000324629">
    <property type="component" value="Unassembled WGS sequence"/>
</dbReference>
<dbReference type="GO" id="GO:0006357">
    <property type="term" value="P:regulation of transcription by RNA polymerase II"/>
    <property type="evidence" value="ECO:0007669"/>
    <property type="project" value="TreeGrafter"/>
</dbReference>
<dbReference type="Pfam" id="PF11221">
    <property type="entry name" value="Med21"/>
    <property type="match status" value="1"/>
</dbReference>
<evidence type="ECO:0000313" key="7">
    <source>
        <dbReference type="EMBL" id="KAA3676995.1"/>
    </source>
</evidence>
<dbReference type="GO" id="GO:0071816">
    <property type="term" value="P:tail-anchored membrane protein insertion into ER membrane"/>
    <property type="evidence" value="ECO:0007669"/>
    <property type="project" value="InterPro"/>
</dbReference>
<comment type="caution">
    <text evidence="7">The sequence shown here is derived from an EMBL/GenBank/DDBJ whole genome shotgun (WGS) entry which is preliminary data.</text>
</comment>
<dbReference type="Pfam" id="PF04420">
    <property type="entry name" value="CHD5"/>
    <property type="match status" value="1"/>
</dbReference>
<comment type="function">
    <text evidence="6">Component of the Mediator complex, a coactivator involved in the regulated transcription of nearly all RNA polymerase II-dependent genes. Mediator functions as a bridge to convey information from gene-specific regulatory proteins to the basal RNA polymerase II transcription machinery. Mediator is recruited to promoters by direct interactions with regulatory proteins and serves as a scaffold for the assembly of a functional preinitiation complex with RNA polymerase II and the general transcription factors.</text>
</comment>
<evidence type="ECO:0000256" key="2">
    <source>
        <dbReference type="ARBA" id="ARBA00023015"/>
    </source>
</evidence>
<name>A0A5J4NMX7_9TREM</name>
<reference evidence="7 8" key="1">
    <citation type="journal article" date="2019" name="Gigascience">
        <title>Whole-genome sequence of the oriental lung fluke Paragonimus westermani.</title>
        <authorList>
            <person name="Oey H."/>
            <person name="Zakrzewski M."/>
            <person name="Narain K."/>
            <person name="Devi K.R."/>
            <person name="Agatsuma T."/>
            <person name="Nawaratna S."/>
            <person name="Gobert G.N."/>
            <person name="Jones M.K."/>
            <person name="Ragan M.A."/>
            <person name="McManus D.P."/>
            <person name="Krause L."/>
        </authorList>
    </citation>
    <scope>NUCLEOTIDE SEQUENCE [LARGE SCALE GENOMIC DNA]</scope>
    <source>
        <strain evidence="7 8">IND2009</strain>
    </source>
</reference>
<dbReference type="InterPro" id="IPR021384">
    <property type="entry name" value="Mediator_Med21"/>
</dbReference>
<dbReference type="GO" id="GO:0003712">
    <property type="term" value="F:transcription coregulator activity"/>
    <property type="evidence" value="ECO:0007669"/>
    <property type="project" value="TreeGrafter"/>
</dbReference>
<evidence type="ECO:0000256" key="5">
    <source>
        <dbReference type="ARBA" id="ARBA00023242"/>
    </source>
</evidence>
<evidence type="ECO:0000256" key="3">
    <source>
        <dbReference type="ARBA" id="ARBA00023159"/>
    </source>
</evidence>
<organism evidence="7 8">
    <name type="scientific">Paragonimus westermani</name>
    <dbReference type="NCBI Taxonomy" id="34504"/>
    <lineage>
        <taxon>Eukaryota</taxon>
        <taxon>Metazoa</taxon>
        <taxon>Spiralia</taxon>
        <taxon>Lophotrochozoa</taxon>
        <taxon>Platyhelminthes</taxon>
        <taxon>Trematoda</taxon>
        <taxon>Digenea</taxon>
        <taxon>Plagiorchiida</taxon>
        <taxon>Troglotremata</taxon>
        <taxon>Troglotrematidae</taxon>
        <taxon>Paragonimus</taxon>
    </lineage>
</organism>
<keyword evidence="8" id="KW-1185">Reference proteome</keyword>
<keyword evidence="5 6" id="KW-0539">Nucleus</keyword>
<comment type="subcellular location">
    <subcellularLocation>
        <location evidence="1 6">Nucleus</location>
    </subcellularLocation>
</comment>
<dbReference type="InterPro" id="IPR037212">
    <property type="entry name" value="Med7/Med21-like"/>
</dbReference>
<dbReference type="GO" id="GO:0016592">
    <property type="term" value="C:mediator complex"/>
    <property type="evidence" value="ECO:0007669"/>
    <property type="project" value="UniProtKB-UniRule"/>
</dbReference>
<evidence type="ECO:0000256" key="6">
    <source>
        <dbReference type="RuleBase" id="RU366036"/>
    </source>
</evidence>